<dbReference type="RefSeq" id="WP_021397380.1">
    <property type="nucleotide sequence ID" value="NZ_CP073752.1"/>
</dbReference>
<dbReference type="GO" id="GO:0043565">
    <property type="term" value="F:sequence-specific DNA binding"/>
    <property type="evidence" value="ECO:0007669"/>
    <property type="project" value="InterPro"/>
</dbReference>
<sequence length="66" mass="7742">MRNYEAFGNDGLIKQSCKLCYCEEFKLNAIKSYLNGEGSYDTISKKYKMRSVYSLKAWGKEYNPHK</sequence>
<dbReference type="InterPro" id="IPR010921">
    <property type="entry name" value="Trp_repressor/repl_initiator"/>
</dbReference>
<comment type="caution">
    <text evidence="1">The sequence shown here is derived from an EMBL/GenBank/DDBJ whole genome shotgun (WGS) entry which is preliminary data.</text>
</comment>
<accession>A0AB74R3N6</accession>
<dbReference type="SUPFAM" id="SSF48295">
    <property type="entry name" value="TrpR-like"/>
    <property type="match status" value="1"/>
</dbReference>
<proteinExistence type="predicted"/>
<gene>
    <name evidence="1" type="ORF">SAMEA1402366_01967</name>
</gene>
<evidence type="ECO:0000313" key="1">
    <source>
        <dbReference type="EMBL" id="VHY07398.1"/>
    </source>
</evidence>
<dbReference type="EMBL" id="CAAJVP010000008">
    <property type="protein sequence ID" value="VHY07398.1"/>
    <property type="molecule type" value="Genomic_DNA"/>
</dbReference>
<dbReference type="AlphaFoldDB" id="A0AB74R3N6"/>
<name>A0AB74R3N6_CLODI</name>
<organism evidence="1 2">
    <name type="scientific">Clostridioides difficile</name>
    <name type="common">Peptoclostridium difficile</name>
    <dbReference type="NCBI Taxonomy" id="1496"/>
    <lineage>
        <taxon>Bacteria</taxon>
        <taxon>Bacillati</taxon>
        <taxon>Bacillota</taxon>
        <taxon>Clostridia</taxon>
        <taxon>Peptostreptococcales</taxon>
        <taxon>Peptostreptococcaceae</taxon>
        <taxon>Clostridioides</taxon>
    </lineage>
</organism>
<protein>
    <submittedName>
        <fullName evidence="1">Transposase</fullName>
    </submittedName>
</protein>
<evidence type="ECO:0000313" key="2">
    <source>
        <dbReference type="Proteomes" id="UP000372533"/>
    </source>
</evidence>
<dbReference type="Proteomes" id="UP000372533">
    <property type="component" value="Unassembled WGS sequence"/>
</dbReference>
<reference evidence="1 2" key="1">
    <citation type="submission" date="2019-04" db="EMBL/GenBank/DDBJ databases">
        <authorList>
            <consortium name="Pathogen Informatics"/>
        </authorList>
    </citation>
    <scope>NUCLEOTIDE SEQUENCE [LARGE SCALE GENOMIC DNA]</scope>
    <source>
        <strain evidence="2">tl291</strain>
    </source>
</reference>